<keyword evidence="2" id="KW-1133">Transmembrane helix</keyword>
<feature type="transmembrane region" description="Helical" evidence="2">
    <location>
        <begin position="387"/>
        <end position="411"/>
    </location>
</feature>
<gene>
    <name evidence="3" type="ORF">CMC5_065730</name>
</gene>
<organism evidence="3 4">
    <name type="scientific">Chondromyces crocatus</name>
    <dbReference type="NCBI Taxonomy" id="52"/>
    <lineage>
        <taxon>Bacteria</taxon>
        <taxon>Pseudomonadati</taxon>
        <taxon>Myxococcota</taxon>
        <taxon>Polyangia</taxon>
        <taxon>Polyangiales</taxon>
        <taxon>Polyangiaceae</taxon>
        <taxon>Chondromyces</taxon>
    </lineage>
</organism>
<dbReference type="Pfam" id="PF00873">
    <property type="entry name" value="ACR_tran"/>
    <property type="match status" value="1"/>
</dbReference>
<keyword evidence="4" id="KW-1185">Reference proteome</keyword>
<keyword evidence="2" id="KW-0812">Transmembrane</keyword>
<dbReference type="Gene3D" id="1.20.1640.10">
    <property type="entry name" value="Multidrug efflux transporter AcrB transmembrane domain"/>
    <property type="match status" value="2"/>
</dbReference>
<protein>
    <submittedName>
        <fullName evidence="3">RND transporter</fullName>
    </submittedName>
</protein>
<feature type="transmembrane region" description="Helical" evidence="2">
    <location>
        <begin position="858"/>
        <end position="877"/>
    </location>
</feature>
<dbReference type="SUPFAM" id="SSF82866">
    <property type="entry name" value="Multidrug efflux transporter AcrB transmembrane domain"/>
    <property type="match status" value="2"/>
</dbReference>
<dbReference type="RefSeq" id="WP_082362984.1">
    <property type="nucleotide sequence ID" value="NZ_CP012159.1"/>
</dbReference>
<evidence type="ECO:0000313" key="4">
    <source>
        <dbReference type="Proteomes" id="UP000067626"/>
    </source>
</evidence>
<dbReference type="STRING" id="52.CMC5_065730"/>
<dbReference type="PRINTS" id="PR00702">
    <property type="entry name" value="ACRIFLAVINRP"/>
</dbReference>
<keyword evidence="2" id="KW-0472">Membrane</keyword>
<dbReference type="PANTHER" id="PTHR32063">
    <property type="match status" value="1"/>
</dbReference>
<dbReference type="Gene3D" id="3.30.2090.10">
    <property type="entry name" value="Multidrug efflux transporter AcrB TolC docking domain, DN and DC subdomains"/>
    <property type="match status" value="2"/>
</dbReference>
<dbReference type="GO" id="GO:0005886">
    <property type="term" value="C:plasma membrane"/>
    <property type="evidence" value="ECO:0007669"/>
    <property type="project" value="TreeGrafter"/>
</dbReference>
<feature type="transmembrane region" description="Helical" evidence="2">
    <location>
        <begin position="526"/>
        <end position="547"/>
    </location>
</feature>
<evidence type="ECO:0000256" key="1">
    <source>
        <dbReference type="SAM" id="MobiDB-lite"/>
    </source>
</evidence>
<accession>A0A0K1ENW8</accession>
<evidence type="ECO:0000313" key="3">
    <source>
        <dbReference type="EMBL" id="AKT42347.1"/>
    </source>
</evidence>
<feature type="transmembrane region" description="Helical" evidence="2">
    <location>
        <begin position="337"/>
        <end position="353"/>
    </location>
</feature>
<dbReference type="AlphaFoldDB" id="A0A0K1ENW8"/>
<feature type="transmembrane region" description="Helical" evidence="2">
    <location>
        <begin position="910"/>
        <end position="928"/>
    </location>
</feature>
<feature type="transmembrane region" description="Helical" evidence="2">
    <location>
        <begin position="12"/>
        <end position="33"/>
    </location>
</feature>
<name>A0A0K1ENW8_CHOCO</name>
<dbReference type="Gene3D" id="3.30.70.1320">
    <property type="entry name" value="Multidrug efflux transporter AcrB pore domain like"/>
    <property type="match status" value="1"/>
</dbReference>
<proteinExistence type="predicted"/>
<dbReference type="SUPFAM" id="SSF82693">
    <property type="entry name" value="Multidrug efflux transporter AcrB pore domain, PN1, PN2, PC1 and PC2 subdomains"/>
    <property type="match status" value="3"/>
</dbReference>
<dbReference type="Gene3D" id="3.30.70.1440">
    <property type="entry name" value="Multidrug efflux transporter AcrB pore domain"/>
    <property type="match status" value="1"/>
</dbReference>
<feature type="transmembrane region" description="Helical" evidence="2">
    <location>
        <begin position="959"/>
        <end position="980"/>
    </location>
</feature>
<dbReference type="GO" id="GO:0042910">
    <property type="term" value="F:xenobiotic transmembrane transporter activity"/>
    <property type="evidence" value="ECO:0007669"/>
    <property type="project" value="TreeGrafter"/>
</dbReference>
<feature type="transmembrane region" description="Helical" evidence="2">
    <location>
        <begin position="884"/>
        <end position="904"/>
    </location>
</feature>
<dbReference type="EMBL" id="CP012159">
    <property type="protein sequence ID" value="AKT42347.1"/>
    <property type="molecule type" value="Genomic_DNA"/>
</dbReference>
<sequence>MQWLAAVCIRRPVFATVIVLVLTVLGTFSYFGLGVDRFPKVDFPFVIVNTTLPGSAPQEVELEISDKIESAVNTISGIDELRSYSVEGLSQVIVQFALEKDPDVAAQEVREKIDLALGDLPKGIDPPVVMKMDPDAAPVLTLAISSSKGDVRAVTEFADKVVRRELESSSGVGQVMLIGGRLRQINIWIDPDKLQKFNLSAGAVTMALSAQNIELPAGRMEQGERALTVRTSGRVQSVDQMKDIMVAMRDGYVVRLGDVAEVQDGMAEPESVGFRGTSPAVLLNVRKQSGTNTIDVVRGVKERLANVEKRLPEGYTIEIARDQSEFVQNSVNAVKEHLVLGALFAAIIVYLFLANARSTLISAIAIPTSIIATFTLMKVVGFTLNGLTLLALTLSVGIVIDDAIVVLENIYRWIEEKGISPWEAAFGGTQEIGLAVLATTLSLIAVFLPVAFMTGIVGRFLNSFGLTMAFAIAVSLIVSFTLTPMLSARFLKRPAQGEGHGQHGAKKSPFYGPIERVYMVMLRWSMAHRWVIVVTCVLALFSIPVLGKFANINFMPVEDESQFGVTMRAPEGTSLDQTRIIATRMASELEKMPGVAYALTTIGDDQQLTQNLATLYVKLVPANQRKMSQEQLIDASRREVLPKFASENLRTSVSPIPAFGGGAQAQIAYMVQGPDMQRLSAVTLELLERLKKIPGVVDPDTTLLPGRPEIRAQIDRKKAADLGVSVLDVASTLQLLVGGYKVSTYNEGGEQYEVFARALPTYRADQAGLARMTVPTSKLGAVTLDNVVNFTEGSGPSRIERFNRQRQFMLTCNLEAGNSQQKVIDALDKAVAEMKLPSGYSAGPVGASKELARAAQGFLLAFLLSFIFMYLVLAAQFESWLHPITILISLPLTVPFAIISVIIFRQSLNVFSMLGILVLFGVVKKNSILQIDHTIKLRASGMSRYDAIMEANRDRLRPILMTTVAFVAGMIPLVVSSGAGSGANRATGFVIIGGQTLALLLTLLATPVTYSLFDDLSNKLMKLLPASWRQSEVPPEPVSSGMHMHPPHQPAGGEE</sequence>
<dbReference type="PATRIC" id="fig|52.7.peg.7222"/>
<dbReference type="SUPFAM" id="SSF82714">
    <property type="entry name" value="Multidrug efflux transporter AcrB TolC docking domain, DN and DC subdomains"/>
    <property type="match status" value="2"/>
</dbReference>
<dbReference type="PANTHER" id="PTHR32063:SF0">
    <property type="entry name" value="SWARMING MOTILITY PROTEIN SWRC"/>
    <property type="match status" value="1"/>
</dbReference>
<dbReference type="InterPro" id="IPR027463">
    <property type="entry name" value="AcrB_DN_DC_subdom"/>
</dbReference>
<feature type="transmembrane region" description="Helical" evidence="2">
    <location>
        <begin position="360"/>
        <end position="381"/>
    </location>
</feature>
<reference evidence="3 4" key="1">
    <citation type="submission" date="2015-07" db="EMBL/GenBank/DDBJ databases">
        <title>Genome analysis of myxobacterium Chondromyces crocatus Cm c5 reveals a high potential for natural compound synthesis and the genetic basis for the loss of fruiting body formation.</title>
        <authorList>
            <person name="Zaburannyi N."/>
            <person name="Bunk B."/>
            <person name="Maier J."/>
            <person name="Overmann J."/>
            <person name="Mueller R."/>
        </authorList>
    </citation>
    <scope>NUCLEOTIDE SEQUENCE [LARGE SCALE GENOMIC DNA]</scope>
    <source>
        <strain evidence="3 4">Cm c5</strain>
    </source>
</reference>
<dbReference type="OrthoDB" id="9807612at2"/>
<feature type="transmembrane region" description="Helical" evidence="2">
    <location>
        <begin position="464"/>
        <end position="483"/>
    </location>
</feature>
<dbReference type="Gene3D" id="3.30.70.1430">
    <property type="entry name" value="Multidrug efflux transporter AcrB pore domain"/>
    <property type="match status" value="2"/>
</dbReference>
<evidence type="ECO:0000256" key="2">
    <source>
        <dbReference type="SAM" id="Phobius"/>
    </source>
</evidence>
<dbReference type="KEGG" id="ccro:CMC5_065730"/>
<feature type="transmembrane region" description="Helical" evidence="2">
    <location>
        <begin position="432"/>
        <end position="452"/>
    </location>
</feature>
<feature type="transmembrane region" description="Helical" evidence="2">
    <location>
        <begin position="986"/>
        <end position="1013"/>
    </location>
</feature>
<dbReference type="Proteomes" id="UP000067626">
    <property type="component" value="Chromosome"/>
</dbReference>
<feature type="region of interest" description="Disordered" evidence="1">
    <location>
        <begin position="1032"/>
        <end position="1055"/>
    </location>
</feature>
<dbReference type="InterPro" id="IPR001036">
    <property type="entry name" value="Acrflvin-R"/>
</dbReference>